<reference evidence="1" key="1">
    <citation type="submission" date="2020-08" db="EMBL/GenBank/DDBJ databases">
        <title>Genomic Encyclopedia of Type Strains, Phase IV (KMG-V): Genome sequencing to study the core and pangenomes of soil and plant-associated prokaryotes.</title>
        <authorList>
            <person name="Whitman W."/>
        </authorList>
    </citation>
    <scope>NUCLEOTIDE SEQUENCE [LARGE SCALE GENOMIC DNA]</scope>
    <source>
        <strain evidence="1">M8UP27</strain>
    </source>
</reference>
<organism evidence="1 2">
    <name type="scientific">Tunturiibacter empetritectus</name>
    <dbReference type="NCBI Taxonomy" id="3069691"/>
    <lineage>
        <taxon>Bacteria</taxon>
        <taxon>Pseudomonadati</taxon>
        <taxon>Acidobacteriota</taxon>
        <taxon>Terriglobia</taxon>
        <taxon>Terriglobales</taxon>
        <taxon>Acidobacteriaceae</taxon>
        <taxon>Tunturiibacter</taxon>
    </lineage>
</organism>
<accession>A0A7W8II95</accession>
<name>A0A7W8II95_9BACT</name>
<evidence type="ECO:0000313" key="2">
    <source>
        <dbReference type="Proteomes" id="UP000568106"/>
    </source>
</evidence>
<sequence>MRFIEQGDTSLYPALAPHVTNLEVLRILLSIGPSETMHFQTWQDKAGNATPLTVFDKTNNSSVTFSNLQDTQGETDPESLNEDTLQANLSMFGPVAIIRPTSTKLGGAQAAVMSFVNDGLFRGQKPLNNPELVRVLLQLAEGADDARRQL</sequence>
<dbReference type="AlphaFoldDB" id="A0A7W8II95"/>
<evidence type="ECO:0000313" key="1">
    <source>
        <dbReference type="EMBL" id="MBB5317643.1"/>
    </source>
</evidence>
<comment type="caution">
    <text evidence="1">The sequence shown here is derived from an EMBL/GenBank/DDBJ whole genome shotgun (WGS) entry which is preliminary data.</text>
</comment>
<protein>
    <submittedName>
        <fullName evidence="1">Uncharacterized protein</fullName>
    </submittedName>
</protein>
<keyword evidence="2" id="KW-1185">Reference proteome</keyword>
<proteinExistence type="predicted"/>
<gene>
    <name evidence="1" type="ORF">HDF09_002329</name>
</gene>
<dbReference type="Proteomes" id="UP000568106">
    <property type="component" value="Unassembled WGS sequence"/>
</dbReference>
<dbReference type="EMBL" id="JACHDY010000003">
    <property type="protein sequence ID" value="MBB5317643.1"/>
    <property type="molecule type" value="Genomic_DNA"/>
</dbReference>